<dbReference type="Proteomes" id="UP000613580">
    <property type="component" value="Unassembled WGS sequence"/>
</dbReference>
<dbReference type="SUPFAM" id="SSF51735">
    <property type="entry name" value="NAD(P)-binding Rossmann-fold domains"/>
    <property type="match status" value="1"/>
</dbReference>
<dbReference type="EMBL" id="JACAZE010000012">
    <property type="protein sequence ID" value="KAF7302507.1"/>
    <property type="molecule type" value="Genomic_DNA"/>
</dbReference>
<dbReference type="Pfam" id="PF05368">
    <property type="entry name" value="NmrA"/>
    <property type="match status" value="1"/>
</dbReference>
<feature type="region of interest" description="Disordered" evidence="1">
    <location>
        <begin position="1"/>
        <end position="48"/>
    </location>
</feature>
<sequence length="371" mass="40307">MAGLQPRVTSFDTILPGPTCSTPHSASDANPPSRTTPHITTRRSSPFQQQKKIMSQTPHYSNVIVFGPTGLIGGLVALEAEKRGAKVWLAMRDTSKPIEHLPVDVEKNGNFARVQADLTDSASVANAIAQSGAKAAYLYLIFGATDFSRGALKALRDGGVENIVFLSSFGVKTEGAALRAIPPSDVIPYRYAQIEIGVEELGFPYFTALKPGSFASNYLKNYLDRSVNPPKAQIVFEDSYADSIAPEDIAGVGAAVLVSPPAPGKTIAYLCGPEPRTAKDAWALIKKVTGRDEIDTTPITPDAFLQRYVSKGSPEVVPRFLLQWLEDARDRSMFSGPEYEAGVANVRKYLGREPMGFLEYIEKHKAEWQSV</sequence>
<dbReference type="PANTHER" id="PTHR43162">
    <property type="match status" value="1"/>
</dbReference>
<evidence type="ECO:0000256" key="1">
    <source>
        <dbReference type="SAM" id="MobiDB-lite"/>
    </source>
</evidence>
<dbReference type="PANTHER" id="PTHR43162:SF1">
    <property type="entry name" value="PRESTALK A DIFFERENTIATION PROTEIN A"/>
    <property type="match status" value="1"/>
</dbReference>
<proteinExistence type="predicted"/>
<dbReference type="AlphaFoldDB" id="A0A8H6W2F8"/>
<organism evidence="3 4">
    <name type="scientific">Mycena chlorophos</name>
    <name type="common">Agaric fungus</name>
    <name type="synonym">Agaricus chlorophos</name>
    <dbReference type="NCBI Taxonomy" id="658473"/>
    <lineage>
        <taxon>Eukaryota</taxon>
        <taxon>Fungi</taxon>
        <taxon>Dikarya</taxon>
        <taxon>Basidiomycota</taxon>
        <taxon>Agaricomycotina</taxon>
        <taxon>Agaricomycetes</taxon>
        <taxon>Agaricomycetidae</taxon>
        <taxon>Agaricales</taxon>
        <taxon>Marasmiineae</taxon>
        <taxon>Mycenaceae</taxon>
        <taxon>Mycena</taxon>
    </lineage>
</organism>
<reference evidence="3" key="1">
    <citation type="submission" date="2020-05" db="EMBL/GenBank/DDBJ databases">
        <title>Mycena genomes resolve the evolution of fungal bioluminescence.</title>
        <authorList>
            <person name="Tsai I.J."/>
        </authorList>
    </citation>
    <scope>NUCLEOTIDE SEQUENCE</scope>
    <source>
        <strain evidence="3">110903Hualien_Pintung</strain>
    </source>
</reference>
<evidence type="ECO:0000259" key="2">
    <source>
        <dbReference type="Pfam" id="PF05368"/>
    </source>
</evidence>
<dbReference type="OrthoDB" id="2885829at2759"/>
<dbReference type="Gene3D" id="3.40.50.720">
    <property type="entry name" value="NAD(P)-binding Rossmann-like Domain"/>
    <property type="match status" value="1"/>
</dbReference>
<comment type="caution">
    <text evidence="3">The sequence shown here is derived from an EMBL/GenBank/DDBJ whole genome shotgun (WGS) entry which is preliminary data.</text>
</comment>
<keyword evidence="4" id="KW-1185">Reference proteome</keyword>
<gene>
    <name evidence="3" type="ORF">HMN09_00885100</name>
</gene>
<dbReference type="InterPro" id="IPR008030">
    <property type="entry name" value="NmrA-like"/>
</dbReference>
<feature type="domain" description="NmrA-like" evidence="2">
    <location>
        <begin position="61"/>
        <end position="225"/>
    </location>
</feature>
<dbReference type="InterPro" id="IPR051604">
    <property type="entry name" value="Ergot_Alk_Oxidoreductase"/>
</dbReference>
<feature type="compositionally biased region" description="Polar residues" evidence="1">
    <location>
        <begin position="19"/>
        <end position="48"/>
    </location>
</feature>
<accession>A0A8H6W2F8</accession>
<dbReference type="InterPro" id="IPR036291">
    <property type="entry name" value="NAD(P)-bd_dom_sf"/>
</dbReference>
<evidence type="ECO:0000313" key="4">
    <source>
        <dbReference type="Proteomes" id="UP000613580"/>
    </source>
</evidence>
<evidence type="ECO:0000313" key="3">
    <source>
        <dbReference type="EMBL" id="KAF7302507.1"/>
    </source>
</evidence>
<name>A0A8H6W2F8_MYCCL</name>
<protein>
    <recommendedName>
        <fullName evidence="2">NmrA-like domain-containing protein</fullName>
    </recommendedName>
</protein>